<evidence type="ECO:0000313" key="2">
    <source>
        <dbReference type="Proteomes" id="UP001208017"/>
    </source>
</evidence>
<gene>
    <name evidence="1" type="ORF">OS242_10365</name>
</gene>
<protein>
    <submittedName>
        <fullName evidence="1">Uncharacterized protein</fullName>
    </submittedName>
</protein>
<dbReference type="Proteomes" id="UP001208017">
    <property type="component" value="Unassembled WGS sequence"/>
</dbReference>
<organism evidence="1 2">
    <name type="scientific">Tumebacillus lacus</name>
    <dbReference type="NCBI Taxonomy" id="2995335"/>
    <lineage>
        <taxon>Bacteria</taxon>
        <taxon>Bacillati</taxon>
        <taxon>Bacillota</taxon>
        <taxon>Bacilli</taxon>
        <taxon>Bacillales</taxon>
        <taxon>Alicyclobacillaceae</taxon>
        <taxon>Tumebacillus</taxon>
    </lineage>
</organism>
<sequence>MARQMNPAQVTLFHRLNHAFRTMGLKTPKEWQAVIKESVGLNPDGTNKLLSRLTADEMRKVLTDIGIDSEATAS</sequence>
<name>A0ABT3X3G8_9BACL</name>
<proteinExistence type="predicted"/>
<reference evidence="1 2" key="1">
    <citation type="submission" date="2022-11" db="EMBL/GenBank/DDBJ databases">
        <title>Study of microbial diversity in lake waters.</title>
        <authorList>
            <person name="Zhang J."/>
        </authorList>
    </citation>
    <scope>NUCLEOTIDE SEQUENCE [LARGE SCALE GENOMIC DNA]</scope>
    <source>
        <strain evidence="1 2">DT12</strain>
    </source>
</reference>
<accession>A0ABT3X3G8</accession>
<dbReference type="RefSeq" id="WP_267151612.1">
    <property type="nucleotide sequence ID" value="NZ_JAPMLT010000004.1"/>
</dbReference>
<dbReference type="EMBL" id="JAPMLT010000004">
    <property type="protein sequence ID" value="MCX7570367.1"/>
    <property type="molecule type" value="Genomic_DNA"/>
</dbReference>
<keyword evidence="2" id="KW-1185">Reference proteome</keyword>
<comment type="caution">
    <text evidence="1">The sequence shown here is derived from an EMBL/GenBank/DDBJ whole genome shotgun (WGS) entry which is preliminary data.</text>
</comment>
<evidence type="ECO:0000313" key="1">
    <source>
        <dbReference type="EMBL" id="MCX7570367.1"/>
    </source>
</evidence>